<name>A0ABR6N8J9_9SPHN</name>
<dbReference type="EMBL" id="JACIJN010000011">
    <property type="protein sequence ID" value="MBB5727130.1"/>
    <property type="molecule type" value="Genomic_DNA"/>
</dbReference>
<proteinExistence type="predicted"/>
<sequence>MTSTTLTIDQIRLSPFNVRNRIPTAEDTATLEASILVEGLRVPVDVHRMRDSKLYGAFAGRRRYYAIKRLVERGDLARDWPVPHKVHTASDAELTEMSISENLIRKDMEEHELYAGVAKAAALGHSAAQIARNLGQSDVRKVERWMRLGQLAPPVFSALVAGTIAIDQAMAYGGTADRELQAVTFARLPSFASPAQIRAAMKIGDTVLRRHLTFVGEAIYRAAGGRYELDLYAEDANERGRIVDEGKLAALVEEKLATIREQVRETTGRPELRFIPAPPLFVGQVDNQLAITPTRKGDRLVLPDNPAVVACIQIDAGGAPAISYWWETRKAKFGGEKPATVTPVSSGPIGHAAVDASARGKADAAIRREEGLGPDATFTLSAQRKAILRAALIDDAEAGGTAALDYLVFAQARALLATPGGAAERIGMRTIGGDAMPGVSHDAHALAHKHLGAIPATQTTAAAIERIRARPFLAEPNVDAAFLRYRDEDPQVKNVTAALVAGFALDRSLASEDYRVPIHDVVAHLVGADRDDAVRRRYWTPTAELLELFPRAKRDAIGAPFVDRATHRAWSKLTSRDLTAAVHAAVTRAGGKGAGWVHPLLRFTSPFLAHQAIAQEARAS</sequence>
<accession>A0ABR6N8J9</accession>
<dbReference type="Proteomes" id="UP000560131">
    <property type="component" value="Unassembled WGS sequence"/>
</dbReference>
<dbReference type="InterPro" id="IPR003115">
    <property type="entry name" value="ParB_N"/>
</dbReference>
<feature type="domain" description="ParB-like N-terminal" evidence="1">
    <location>
        <begin position="4"/>
        <end position="103"/>
    </location>
</feature>
<protein>
    <submittedName>
        <fullName evidence="2">ParB-like chromosome segregation protein Spo0J</fullName>
    </submittedName>
</protein>
<evidence type="ECO:0000313" key="3">
    <source>
        <dbReference type="Proteomes" id="UP000560131"/>
    </source>
</evidence>
<dbReference type="CDD" id="cd16406">
    <property type="entry name" value="ParB_N_like"/>
    <property type="match status" value="1"/>
</dbReference>
<organism evidence="2 3">
    <name type="scientific">Sphingomonas endophytica</name>
    <dbReference type="NCBI Taxonomy" id="869719"/>
    <lineage>
        <taxon>Bacteria</taxon>
        <taxon>Pseudomonadati</taxon>
        <taxon>Pseudomonadota</taxon>
        <taxon>Alphaproteobacteria</taxon>
        <taxon>Sphingomonadales</taxon>
        <taxon>Sphingomonadaceae</taxon>
        <taxon>Sphingomonas</taxon>
    </lineage>
</organism>
<keyword evidence="3" id="KW-1185">Reference proteome</keyword>
<gene>
    <name evidence="2" type="ORF">FHS97_003084</name>
</gene>
<dbReference type="Gene3D" id="1.10.10.2830">
    <property type="match status" value="1"/>
</dbReference>
<dbReference type="SUPFAM" id="SSF110849">
    <property type="entry name" value="ParB/Sulfiredoxin"/>
    <property type="match status" value="1"/>
</dbReference>
<reference evidence="2 3" key="1">
    <citation type="submission" date="2020-08" db="EMBL/GenBank/DDBJ databases">
        <title>Genomic Encyclopedia of Type Strains, Phase IV (KMG-IV): sequencing the most valuable type-strain genomes for metagenomic binning, comparative biology and taxonomic classification.</title>
        <authorList>
            <person name="Goeker M."/>
        </authorList>
    </citation>
    <scope>NUCLEOTIDE SEQUENCE [LARGE SCALE GENOMIC DNA]</scope>
    <source>
        <strain evidence="2 3">DSM 101535</strain>
    </source>
</reference>
<dbReference type="PANTHER" id="PTHR33375">
    <property type="entry name" value="CHROMOSOME-PARTITIONING PROTEIN PARB-RELATED"/>
    <property type="match status" value="1"/>
</dbReference>
<dbReference type="SUPFAM" id="SSF109709">
    <property type="entry name" value="KorB DNA-binding domain-like"/>
    <property type="match status" value="1"/>
</dbReference>
<dbReference type="InterPro" id="IPR050336">
    <property type="entry name" value="Chromosome_partition/occlusion"/>
</dbReference>
<dbReference type="SMART" id="SM00470">
    <property type="entry name" value="ParB"/>
    <property type="match status" value="1"/>
</dbReference>
<evidence type="ECO:0000259" key="1">
    <source>
        <dbReference type="SMART" id="SM00470"/>
    </source>
</evidence>
<comment type="caution">
    <text evidence="2">The sequence shown here is derived from an EMBL/GenBank/DDBJ whole genome shotgun (WGS) entry which is preliminary data.</text>
</comment>
<evidence type="ECO:0000313" key="2">
    <source>
        <dbReference type="EMBL" id="MBB5727130.1"/>
    </source>
</evidence>
<dbReference type="PANTHER" id="PTHR33375:SF7">
    <property type="entry name" value="CHROMOSOME 2-PARTITIONING PROTEIN PARB-RELATED"/>
    <property type="match status" value="1"/>
</dbReference>
<dbReference type="RefSeq" id="WP_184039884.1">
    <property type="nucleotide sequence ID" value="NZ_BAABAR010000018.1"/>
</dbReference>
<dbReference type="InterPro" id="IPR036086">
    <property type="entry name" value="ParB/Sulfiredoxin_sf"/>
</dbReference>
<dbReference type="Pfam" id="PF02195">
    <property type="entry name" value="ParB_N"/>
    <property type="match status" value="1"/>
</dbReference>